<geneLocation type="plasmid" evidence="2 3">
    <name>pSTA7437.03</name>
</geneLocation>
<protein>
    <submittedName>
        <fullName evidence="2">Uncharacterized protein</fullName>
    </submittedName>
</protein>
<sequence length="115" mass="12860">MTKLDRQIPQEYTSEIFALAAKLQVQHEQNYSIAELVQIGAEANISPEFIEQAAKQIQKKKRREAKRKKIFESFSNAIAAIVLLSFLTGIFALPNGHCSSLVKTLPEDSQTLPDS</sequence>
<accession>K9Y214</accession>
<dbReference type="HOGENOM" id="CLU_2107510_0_0_3"/>
<evidence type="ECO:0000313" key="2">
    <source>
        <dbReference type="EMBL" id="AFZ38379.1"/>
    </source>
</evidence>
<feature type="transmembrane region" description="Helical" evidence="1">
    <location>
        <begin position="70"/>
        <end position="93"/>
    </location>
</feature>
<evidence type="ECO:0000256" key="1">
    <source>
        <dbReference type="SAM" id="Phobius"/>
    </source>
</evidence>
<dbReference type="AlphaFoldDB" id="K9Y214"/>
<dbReference type="Proteomes" id="UP000010473">
    <property type="component" value="Plasmid pSTA7437.03"/>
</dbReference>
<dbReference type="OrthoDB" id="9804152at2"/>
<name>K9Y214_STAC7</name>
<keyword evidence="2" id="KW-0614">Plasmid</keyword>
<proteinExistence type="predicted"/>
<keyword evidence="1" id="KW-0472">Membrane</keyword>
<reference evidence="3" key="1">
    <citation type="journal article" date="2013" name="Proc. Natl. Acad. Sci. U.S.A.">
        <title>Improving the coverage of the cyanobacterial phylum using diversity-driven genome sequencing.</title>
        <authorList>
            <person name="Shih P.M."/>
            <person name="Wu D."/>
            <person name="Latifi A."/>
            <person name="Axen S.D."/>
            <person name="Fewer D.P."/>
            <person name="Talla E."/>
            <person name="Calteau A."/>
            <person name="Cai F."/>
            <person name="Tandeau de Marsac N."/>
            <person name="Rippka R."/>
            <person name="Herdman M."/>
            <person name="Sivonen K."/>
            <person name="Coursin T."/>
            <person name="Laurent T."/>
            <person name="Goodwin L."/>
            <person name="Nolan M."/>
            <person name="Davenport K.W."/>
            <person name="Han C.S."/>
            <person name="Rubin E.M."/>
            <person name="Eisen J.A."/>
            <person name="Woyke T."/>
            <person name="Gugger M."/>
            <person name="Kerfeld C.A."/>
        </authorList>
    </citation>
    <scope>NUCLEOTIDE SEQUENCE [LARGE SCALE GENOMIC DNA]</scope>
    <source>
        <strain evidence="3">ATCC 29371 / PCC 7437</strain>
        <plasmid evidence="3">Plasmid pSTA7437.03</plasmid>
    </source>
</reference>
<gene>
    <name evidence="2" type="ordered locus">Sta7437_4956</name>
</gene>
<dbReference type="EMBL" id="CP003656">
    <property type="protein sequence ID" value="AFZ38379.1"/>
    <property type="molecule type" value="Genomic_DNA"/>
</dbReference>
<dbReference type="RefSeq" id="WP_015195755.1">
    <property type="nucleotide sequence ID" value="NC_019750.1"/>
</dbReference>
<dbReference type="KEGG" id="scs:Sta7437_4956"/>
<keyword evidence="3" id="KW-1185">Reference proteome</keyword>
<evidence type="ECO:0000313" key="3">
    <source>
        <dbReference type="Proteomes" id="UP000010473"/>
    </source>
</evidence>
<keyword evidence="1" id="KW-0812">Transmembrane</keyword>
<organism evidence="2 3">
    <name type="scientific">Stanieria cyanosphaera (strain ATCC 29371 / PCC 7437)</name>
    <dbReference type="NCBI Taxonomy" id="111780"/>
    <lineage>
        <taxon>Bacteria</taxon>
        <taxon>Bacillati</taxon>
        <taxon>Cyanobacteriota</taxon>
        <taxon>Cyanophyceae</taxon>
        <taxon>Pleurocapsales</taxon>
        <taxon>Dermocarpellaceae</taxon>
        <taxon>Stanieria</taxon>
    </lineage>
</organism>
<keyword evidence="1" id="KW-1133">Transmembrane helix</keyword>